<evidence type="ECO:0000313" key="2">
    <source>
        <dbReference type="Proteomes" id="UP000238350"/>
    </source>
</evidence>
<gene>
    <name evidence="1" type="ORF">B9G98_04625</name>
</gene>
<dbReference type="GeneID" id="36518373"/>
<evidence type="ECO:0000313" key="1">
    <source>
        <dbReference type="EMBL" id="PRT57005.1"/>
    </source>
</evidence>
<sequence>MSEYKPTVMPKDETLHQQTQDAQLGAPGLHIPADAKNIKEFSEVRNVDAKALNARLHENKELDEKAKIAASGPGIQLVQDPNSVKEFGETRNVNAKDLN</sequence>
<keyword evidence="2" id="KW-1185">Reference proteome</keyword>
<dbReference type="STRING" id="45607.A0A2T0FPU9"/>
<dbReference type="AlphaFoldDB" id="A0A2T0FPU9"/>
<dbReference type="Proteomes" id="UP000238350">
    <property type="component" value="Unassembled WGS sequence"/>
</dbReference>
<comment type="caution">
    <text evidence="1">The sequence shown here is derived from an EMBL/GenBank/DDBJ whole genome shotgun (WGS) entry which is preliminary data.</text>
</comment>
<organism evidence="1 2">
    <name type="scientific">Wickerhamiella sorbophila</name>
    <dbReference type="NCBI Taxonomy" id="45607"/>
    <lineage>
        <taxon>Eukaryota</taxon>
        <taxon>Fungi</taxon>
        <taxon>Dikarya</taxon>
        <taxon>Ascomycota</taxon>
        <taxon>Saccharomycotina</taxon>
        <taxon>Dipodascomycetes</taxon>
        <taxon>Dipodascales</taxon>
        <taxon>Trichomonascaceae</taxon>
        <taxon>Wickerhamiella</taxon>
    </lineage>
</organism>
<protein>
    <submittedName>
        <fullName evidence="1">Uncharacterized protein</fullName>
    </submittedName>
</protein>
<dbReference type="EMBL" id="NDIQ01000022">
    <property type="protein sequence ID" value="PRT57005.1"/>
    <property type="molecule type" value="Genomic_DNA"/>
</dbReference>
<dbReference type="RefSeq" id="XP_024666950.1">
    <property type="nucleotide sequence ID" value="XM_024811182.1"/>
</dbReference>
<accession>A0A2T0FPU9</accession>
<name>A0A2T0FPU9_9ASCO</name>
<proteinExistence type="predicted"/>
<reference evidence="1 2" key="1">
    <citation type="submission" date="2017-04" db="EMBL/GenBank/DDBJ databases">
        <title>Genome sequencing of [Candida] sorbophila.</title>
        <authorList>
            <person name="Ahn J.O."/>
        </authorList>
    </citation>
    <scope>NUCLEOTIDE SEQUENCE [LARGE SCALE GENOMIC DNA]</scope>
    <source>
        <strain evidence="1 2">DS02</strain>
    </source>
</reference>
<dbReference type="OrthoDB" id="5976022at2759"/>